<gene>
    <name evidence="6" type="ORF">Fadolivirus_1_307</name>
</gene>
<comment type="subcellular location">
    <subcellularLocation>
        <location evidence="1">Cytoplasm</location>
    </subcellularLocation>
</comment>
<evidence type="ECO:0000313" key="6">
    <source>
        <dbReference type="EMBL" id="QKF93765.1"/>
    </source>
</evidence>
<evidence type="ECO:0000256" key="5">
    <source>
        <dbReference type="ARBA" id="ARBA00022801"/>
    </source>
</evidence>
<dbReference type="Gene3D" id="3.30.2170.10">
    <property type="entry name" value="archaeoglobus fulgidus dsm 4304 superfamily"/>
    <property type="match status" value="1"/>
</dbReference>
<evidence type="ECO:0000256" key="1">
    <source>
        <dbReference type="ARBA" id="ARBA00004496"/>
    </source>
</evidence>
<dbReference type="Proteomes" id="UP001162001">
    <property type="component" value="Segment"/>
</dbReference>
<evidence type="ECO:0000256" key="3">
    <source>
        <dbReference type="ARBA" id="ARBA00022722"/>
    </source>
</evidence>
<dbReference type="PANTHER" id="PTHR28511:SF1">
    <property type="entry name" value="ENDONUCLEASE V"/>
    <property type="match status" value="1"/>
</dbReference>
<evidence type="ECO:0000256" key="2">
    <source>
        <dbReference type="ARBA" id="ARBA00022490"/>
    </source>
</evidence>
<reference evidence="6 7" key="1">
    <citation type="submission" date="2020-04" db="EMBL/GenBank/DDBJ databases">
        <title>Advantages and limits of metagenomic assembly and binning of a giant virus.</title>
        <authorList>
            <person name="Schulz F."/>
            <person name="Andreani J."/>
            <person name="Francis R."/>
            <person name="Boudjemaa H."/>
            <person name="Bou Khalil J.Y."/>
            <person name="Lee J."/>
            <person name="La Scola B."/>
            <person name="Woyke T."/>
        </authorList>
    </citation>
    <scope>NUCLEOTIDE SEQUENCE [LARGE SCALE GENOMIC DNA]</scope>
    <source>
        <strain evidence="6 7">FV1/VV64</strain>
    </source>
</reference>
<dbReference type="CDD" id="cd06559">
    <property type="entry name" value="Endonuclease_V"/>
    <property type="match status" value="1"/>
</dbReference>
<organism evidence="6 7">
    <name type="scientific">Fadolivirus FV1/VV64</name>
    <dbReference type="NCBI Taxonomy" id="3070911"/>
    <lineage>
        <taxon>Viruses</taxon>
        <taxon>Varidnaviria</taxon>
        <taxon>Bamfordvirae</taxon>
        <taxon>Nucleocytoviricota</taxon>
        <taxon>Megaviricetes</taxon>
        <taxon>Imitervirales</taxon>
        <taxon>Mimiviridae</taxon>
        <taxon>Klosneuvirinae</taxon>
        <taxon>Fadolivirus</taxon>
        <taxon>Fadolivirus algeromassiliense</taxon>
    </lineage>
</organism>
<protein>
    <submittedName>
        <fullName evidence="6">Endonuclease V</fullName>
    </submittedName>
</protein>
<dbReference type="PANTHER" id="PTHR28511">
    <property type="entry name" value="ENDONUCLEASE V"/>
    <property type="match status" value="1"/>
</dbReference>
<dbReference type="InterPro" id="IPR007581">
    <property type="entry name" value="Endonuclease-V"/>
</dbReference>
<keyword evidence="7" id="KW-1185">Reference proteome</keyword>
<evidence type="ECO:0000256" key="4">
    <source>
        <dbReference type="ARBA" id="ARBA00022759"/>
    </source>
</evidence>
<name>A0A7D3QU03_9VIRU</name>
<proteinExistence type="predicted"/>
<dbReference type="GO" id="GO:0003727">
    <property type="term" value="F:single-stranded RNA binding"/>
    <property type="evidence" value="ECO:0007669"/>
    <property type="project" value="TreeGrafter"/>
</dbReference>
<dbReference type="GO" id="GO:0006281">
    <property type="term" value="P:DNA repair"/>
    <property type="evidence" value="ECO:0007669"/>
    <property type="project" value="InterPro"/>
</dbReference>
<keyword evidence="2" id="KW-0963">Cytoplasm</keyword>
<keyword evidence="3" id="KW-0540">Nuclease</keyword>
<keyword evidence="4 6" id="KW-0255">Endonuclease</keyword>
<dbReference type="Pfam" id="PF04493">
    <property type="entry name" value="Endonuclease_5"/>
    <property type="match status" value="1"/>
</dbReference>
<accession>A0A7D3QU03</accession>
<dbReference type="EMBL" id="MT418680">
    <property type="protein sequence ID" value="QKF93765.1"/>
    <property type="molecule type" value="Genomic_DNA"/>
</dbReference>
<evidence type="ECO:0000313" key="7">
    <source>
        <dbReference type="Proteomes" id="UP001162001"/>
    </source>
</evidence>
<keyword evidence="5" id="KW-0378">Hydrolase</keyword>
<dbReference type="GO" id="GO:0016891">
    <property type="term" value="F:RNA endonuclease activity producing 5'-phosphomonoesters, hydrolytic mechanism"/>
    <property type="evidence" value="ECO:0007669"/>
    <property type="project" value="TreeGrafter"/>
</dbReference>
<sequence length="230" mass="25882">MQVDEWSKYQEENAKKIITTDTIPLSSIKYIGGVDISFNKADPSIACGYLTIYDIDNQKIVYEDYKQIKLTLPYVSGFLGFREMPVYTELLNKIKSNNPEYYPDVIMVDGCGILHQRGFGSASHLGYVHDIISIGIGKTLMCIDGLDEKLTKKEFQEKCKQKGNYIKLIGNSGKVYGVALKGAQDTLNPIYVSVGHKISLESAVDLVTRCCLYRIPEPIRNSDQKSKLYL</sequence>